<proteinExistence type="predicted"/>
<evidence type="ECO:0000313" key="2">
    <source>
        <dbReference type="Proteomes" id="UP000424462"/>
    </source>
</evidence>
<sequence length="57" mass="6048">MDQLLQMNDQWHMLTGMPGESICVLFAAVVLSSIPQVPETLAVLSAVGLLEASSMSS</sequence>
<keyword evidence="2" id="KW-1185">Reference proteome</keyword>
<dbReference type="Proteomes" id="UP000424462">
    <property type="component" value="Chromosome"/>
</dbReference>
<dbReference type="AlphaFoldDB" id="A0A6B8W781"/>
<organism evidence="1 2">
    <name type="scientific">Corynebacterium occultum</name>
    <dbReference type="NCBI Taxonomy" id="2675219"/>
    <lineage>
        <taxon>Bacteria</taxon>
        <taxon>Bacillati</taxon>
        <taxon>Actinomycetota</taxon>
        <taxon>Actinomycetes</taxon>
        <taxon>Mycobacteriales</taxon>
        <taxon>Corynebacteriaceae</taxon>
        <taxon>Corynebacterium</taxon>
    </lineage>
</organism>
<dbReference type="EMBL" id="CP046455">
    <property type="protein sequence ID" value="QGU07165.1"/>
    <property type="molecule type" value="Genomic_DNA"/>
</dbReference>
<accession>A0A6B8W781</accession>
<dbReference type="RefSeq" id="WP_156230684.1">
    <property type="nucleotide sequence ID" value="NZ_CP046455.1"/>
</dbReference>
<name>A0A6B8W781_9CORY</name>
<evidence type="ECO:0000313" key="1">
    <source>
        <dbReference type="EMBL" id="QGU07165.1"/>
    </source>
</evidence>
<dbReference type="KEGG" id="cok:COCCU_06105"/>
<protein>
    <submittedName>
        <fullName evidence="1">Uncharacterized protein</fullName>
    </submittedName>
</protein>
<gene>
    <name evidence="1" type="ORF">COCCU_06105</name>
</gene>
<reference evidence="1 2" key="1">
    <citation type="submission" date="2019-11" db="EMBL/GenBank/DDBJ databases">
        <title>Complete genome sequence of Corynebacterium kalinowskii 1959, a novel Corynebacterium species isolated from soil of a small paddock in Vilsendorf, Germany.</title>
        <authorList>
            <person name="Schaffert L."/>
            <person name="Ruwe M."/>
            <person name="Milse J."/>
            <person name="Hanuschka K."/>
            <person name="Ortseifen V."/>
            <person name="Droste J."/>
            <person name="Brandt D."/>
            <person name="Schlueter L."/>
            <person name="Kutter Y."/>
            <person name="Vinke S."/>
            <person name="Viehoefer P."/>
            <person name="Jacob L."/>
            <person name="Luebke N.-C."/>
            <person name="Schulte-Berndt E."/>
            <person name="Hain C."/>
            <person name="Linder M."/>
            <person name="Schmidt P."/>
            <person name="Wollenschlaeger L."/>
            <person name="Luttermann T."/>
            <person name="Thieme E."/>
            <person name="Hassa J."/>
            <person name="Haak M."/>
            <person name="Wittchen M."/>
            <person name="Mentz A."/>
            <person name="Persicke M."/>
            <person name="Busche T."/>
            <person name="Ruckert C."/>
        </authorList>
    </citation>
    <scope>NUCLEOTIDE SEQUENCE [LARGE SCALE GENOMIC DNA]</scope>
    <source>
        <strain evidence="1 2">2039</strain>
    </source>
</reference>